<evidence type="ECO:0000256" key="7">
    <source>
        <dbReference type="ARBA" id="ARBA00019179"/>
    </source>
</evidence>
<comment type="catalytic activity">
    <reaction evidence="1">
        <text>Endonucleolytic cleavage to 5'-phosphomonoester.</text>
        <dbReference type="EC" id="3.1.26.4"/>
    </reaction>
</comment>
<evidence type="ECO:0000256" key="13">
    <source>
        <dbReference type="ARBA" id="ARBA00023211"/>
    </source>
</evidence>
<keyword evidence="12" id="KW-0378">Hydrolase</keyword>
<comment type="cofactor">
    <cofactor evidence="3">
        <name>Mg(2+)</name>
        <dbReference type="ChEBI" id="CHEBI:18420"/>
    </cofactor>
</comment>
<evidence type="ECO:0000256" key="5">
    <source>
        <dbReference type="ARBA" id="ARBA00007383"/>
    </source>
</evidence>
<dbReference type="GO" id="GO:0043137">
    <property type="term" value="P:DNA replication, removal of RNA primer"/>
    <property type="evidence" value="ECO:0007669"/>
    <property type="project" value="TreeGrafter"/>
</dbReference>
<evidence type="ECO:0000259" key="14">
    <source>
        <dbReference type="PROSITE" id="PS51975"/>
    </source>
</evidence>
<proteinExistence type="inferred from homology"/>
<evidence type="ECO:0000256" key="6">
    <source>
        <dbReference type="ARBA" id="ARBA00012180"/>
    </source>
</evidence>
<dbReference type="GO" id="GO:0004523">
    <property type="term" value="F:RNA-DNA hybrid ribonuclease activity"/>
    <property type="evidence" value="ECO:0007669"/>
    <property type="project" value="UniProtKB-EC"/>
</dbReference>
<dbReference type="GO" id="GO:0003723">
    <property type="term" value="F:RNA binding"/>
    <property type="evidence" value="ECO:0007669"/>
    <property type="project" value="InterPro"/>
</dbReference>
<evidence type="ECO:0000256" key="2">
    <source>
        <dbReference type="ARBA" id="ARBA00001936"/>
    </source>
</evidence>
<evidence type="ECO:0000256" key="9">
    <source>
        <dbReference type="ARBA" id="ARBA00022722"/>
    </source>
</evidence>
<keyword evidence="8" id="KW-0963">Cytoplasm</keyword>
<dbReference type="Gene3D" id="3.30.420.10">
    <property type="entry name" value="Ribonuclease H-like superfamily/Ribonuclease H"/>
    <property type="match status" value="1"/>
</dbReference>
<dbReference type="PANTHER" id="PTHR10954">
    <property type="entry name" value="RIBONUCLEASE H2 SUBUNIT A"/>
    <property type="match status" value="1"/>
</dbReference>
<dbReference type="GO" id="GO:0046872">
    <property type="term" value="F:metal ion binding"/>
    <property type="evidence" value="ECO:0007669"/>
    <property type="project" value="UniProtKB-KW"/>
</dbReference>
<keyword evidence="9" id="KW-0540">Nuclease</keyword>
<keyword evidence="13" id="KW-0464">Manganese</keyword>
<dbReference type="SUPFAM" id="SSF53098">
    <property type="entry name" value="Ribonuclease H-like"/>
    <property type="match status" value="1"/>
</dbReference>
<accession>A0A382P7K1</accession>
<dbReference type="InterPro" id="IPR024567">
    <property type="entry name" value="RNase_HII/HIII_dom"/>
</dbReference>
<feature type="non-terminal residue" evidence="15">
    <location>
        <position position="1"/>
    </location>
</feature>
<dbReference type="EMBL" id="UINC01105003">
    <property type="protein sequence ID" value="SVC68595.1"/>
    <property type="molecule type" value="Genomic_DNA"/>
</dbReference>
<evidence type="ECO:0000256" key="3">
    <source>
        <dbReference type="ARBA" id="ARBA00001946"/>
    </source>
</evidence>
<dbReference type="EC" id="3.1.26.4" evidence="6"/>
<dbReference type="InterPro" id="IPR036397">
    <property type="entry name" value="RNaseH_sf"/>
</dbReference>
<feature type="domain" description="RNase H type-2" evidence="14">
    <location>
        <begin position="19"/>
        <end position="192"/>
    </location>
</feature>
<dbReference type="GO" id="GO:0006298">
    <property type="term" value="P:mismatch repair"/>
    <property type="evidence" value="ECO:0007669"/>
    <property type="project" value="TreeGrafter"/>
</dbReference>
<evidence type="ECO:0000313" key="15">
    <source>
        <dbReference type="EMBL" id="SVC68595.1"/>
    </source>
</evidence>
<evidence type="ECO:0000256" key="12">
    <source>
        <dbReference type="ARBA" id="ARBA00022801"/>
    </source>
</evidence>
<name>A0A382P7K1_9ZZZZ</name>
<keyword evidence="10" id="KW-0479">Metal-binding</keyword>
<dbReference type="PANTHER" id="PTHR10954:SF18">
    <property type="entry name" value="RIBONUCLEASE HII"/>
    <property type="match status" value="1"/>
</dbReference>
<comment type="similarity">
    <text evidence="5">Belongs to the RNase HII family.</text>
</comment>
<dbReference type="GO" id="GO:0005737">
    <property type="term" value="C:cytoplasm"/>
    <property type="evidence" value="ECO:0007669"/>
    <property type="project" value="UniProtKB-SubCell"/>
</dbReference>
<keyword evidence="11" id="KW-0255">Endonuclease</keyword>
<dbReference type="GO" id="GO:0032299">
    <property type="term" value="C:ribonuclease H2 complex"/>
    <property type="evidence" value="ECO:0007669"/>
    <property type="project" value="TreeGrafter"/>
</dbReference>
<organism evidence="15">
    <name type="scientific">marine metagenome</name>
    <dbReference type="NCBI Taxonomy" id="408172"/>
    <lineage>
        <taxon>unclassified sequences</taxon>
        <taxon>metagenomes</taxon>
        <taxon>ecological metagenomes</taxon>
    </lineage>
</organism>
<gene>
    <name evidence="15" type="ORF">METZ01_LOCUS321449</name>
</gene>
<dbReference type="InterPro" id="IPR022898">
    <property type="entry name" value="RNase_HII"/>
</dbReference>
<dbReference type="PROSITE" id="PS51975">
    <property type="entry name" value="RNASE_H_2"/>
    <property type="match status" value="1"/>
</dbReference>
<dbReference type="InterPro" id="IPR001352">
    <property type="entry name" value="RNase_HII/HIII"/>
</dbReference>
<comment type="subcellular location">
    <subcellularLocation>
        <location evidence="4">Cytoplasm</location>
    </subcellularLocation>
</comment>
<dbReference type="AlphaFoldDB" id="A0A382P7K1"/>
<evidence type="ECO:0000256" key="11">
    <source>
        <dbReference type="ARBA" id="ARBA00022759"/>
    </source>
</evidence>
<evidence type="ECO:0000256" key="8">
    <source>
        <dbReference type="ARBA" id="ARBA00022490"/>
    </source>
</evidence>
<feature type="non-terminal residue" evidence="15">
    <location>
        <position position="192"/>
    </location>
</feature>
<protein>
    <recommendedName>
        <fullName evidence="7">Ribonuclease HII</fullName>
        <ecNumber evidence="6">3.1.26.4</ecNumber>
    </recommendedName>
</protein>
<dbReference type="Pfam" id="PF01351">
    <property type="entry name" value="RNase_HII"/>
    <property type="match status" value="1"/>
</dbReference>
<evidence type="ECO:0000256" key="4">
    <source>
        <dbReference type="ARBA" id="ARBA00004496"/>
    </source>
</evidence>
<evidence type="ECO:0000256" key="10">
    <source>
        <dbReference type="ARBA" id="ARBA00022723"/>
    </source>
</evidence>
<sequence length="192" mass="20526">VPAKPDWSAERLLWKQGYLQVAGVDEVGRGPLAGPVIAAAVVFSPTFKKGNLPGLNDSKKLSALARERLSPRIRRFAEGVGIGIANHDEIDDLGITDATKTAMIRAIRQLGGQVDHLLVDAIPLSTDGLPCRAIIHGDALCSSIAAASIVAKVARDDIMREMDVLYPGYNFSQHKGYPTKIHIAALEQLGPS</sequence>
<dbReference type="NCBIfam" id="NF000595">
    <property type="entry name" value="PRK00015.1-3"/>
    <property type="match status" value="1"/>
</dbReference>
<reference evidence="15" key="1">
    <citation type="submission" date="2018-05" db="EMBL/GenBank/DDBJ databases">
        <authorList>
            <person name="Lanie J.A."/>
            <person name="Ng W.-L."/>
            <person name="Kazmierczak K.M."/>
            <person name="Andrzejewski T.M."/>
            <person name="Davidsen T.M."/>
            <person name="Wayne K.J."/>
            <person name="Tettelin H."/>
            <person name="Glass J.I."/>
            <person name="Rusch D."/>
            <person name="Podicherti R."/>
            <person name="Tsui H.-C.T."/>
            <person name="Winkler M.E."/>
        </authorList>
    </citation>
    <scope>NUCLEOTIDE SEQUENCE</scope>
</reference>
<evidence type="ECO:0000256" key="1">
    <source>
        <dbReference type="ARBA" id="ARBA00000077"/>
    </source>
</evidence>
<dbReference type="InterPro" id="IPR012337">
    <property type="entry name" value="RNaseH-like_sf"/>
</dbReference>
<dbReference type="CDD" id="cd07182">
    <property type="entry name" value="RNase_HII_bacteria_HII_like"/>
    <property type="match status" value="1"/>
</dbReference>
<comment type="cofactor">
    <cofactor evidence="2">
        <name>Mn(2+)</name>
        <dbReference type="ChEBI" id="CHEBI:29035"/>
    </cofactor>
</comment>